<dbReference type="AlphaFoldDB" id="A0A127Q3X2"/>
<dbReference type="Pfam" id="PF02321">
    <property type="entry name" value="OEP"/>
    <property type="match status" value="2"/>
</dbReference>
<name>A0A127Q3X2_9BURK</name>
<evidence type="ECO:0000313" key="3">
    <source>
        <dbReference type="EMBL" id="AMP04342.1"/>
    </source>
</evidence>
<keyword evidence="2" id="KW-0812">Transmembrane</keyword>
<accession>A0A127Q3X2</accession>
<dbReference type="EMBL" id="CP013234">
    <property type="protein sequence ID" value="AMP04342.1"/>
    <property type="molecule type" value="Genomic_DNA"/>
</dbReference>
<dbReference type="PATRIC" id="fig|279113.9.peg.1956"/>
<dbReference type="PANTHER" id="PTHR30203:SF33">
    <property type="entry name" value="BLR4455 PROTEIN"/>
    <property type="match status" value="1"/>
</dbReference>
<keyword evidence="2" id="KW-0449">Lipoprotein</keyword>
<sequence length="479" mass="50185">MVIALALAGCAAGPDFKQPAAPEVKGYAKEPLPATTSSAATTGGTAQQFVEGMDIPAQWWTLFNSPALNAVIEQALKANPDLQSAQAALRAAQEQASAQQGAFLPSVNASLAPTRQKQPLSAGQGPSPFNLHTAQVSVSYTLDAFGGNRRQVEGLQAQAEQQKFLLEAAYLTLTSNVVAAAVQEAALRAQIAATQEVLKVQGELLVLLQRQYQLGDVAQADVLAQQAALAQTQASLPPLQKSLALQRDLLTVLAGRFPSEELEQKFDLASLSLPQQLPVSLPSSLVQQRPDIRSAEAQLHAASAAVGVATANMLPQITLSANIGSAAAQMGDLFTSGTGLWSLVGGLTQPLFAGGALLHKKRASEALLEQAAAQYQSTVIHAFQNVADSLRALQYDADALQAQYLAERAAARSLEISRKSVQLGAATPQTLLTAQQTYQQAVIALAQAQAARFADTAALFQALGGGWWNRGETLAATAK</sequence>
<comment type="similarity">
    <text evidence="1 2">Belongs to the outer membrane factor (OMF) (TC 1.B.17) family.</text>
</comment>
<reference evidence="3 4" key="1">
    <citation type="submission" date="2015-11" db="EMBL/GenBank/DDBJ databases">
        <title>Exploring the genomic traits of fungus-feeding bacterial genus Collimonas.</title>
        <authorList>
            <person name="Song C."/>
            <person name="Schmidt R."/>
            <person name="de Jager V."/>
            <person name="Krzyzanowska D."/>
            <person name="Jongedijk E."/>
            <person name="Cankar K."/>
            <person name="Beekwilder J."/>
            <person name="van Veen A."/>
            <person name="de Boer W."/>
            <person name="van Veen J.A."/>
            <person name="Garbeva P."/>
        </authorList>
    </citation>
    <scope>NUCLEOTIDE SEQUENCE [LARGE SCALE GENOMIC DNA]</scope>
    <source>
        <strain evidence="3 4">Ter91</strain>
    </source>
</reference>
<keyword evidence="2" id="KW-0472">Membrane</keyword>
<dbReference type="STRING" id="279113.CPter91_1970"/>
<dbReference type="PANTHER" id="PTHR30203">
    <property type="entry name" value="OUTER MEMBRANE CATION EFFLUX PROTEIN"/>
    <property type="match status" value="1"/>
</dbReference>
<dbReference type="NCBIfam" id="TIGR01845">
    <property type="entry name" value="outer_NodT"/>
    <property type="match status" value="1"/>
</dbReference>
<keyword evidence="2" id="KW-0564">Palmitate</keyword>
<dbReference type="Proteomes" id="UP000074561">
    <property type="component" value="Chromosome"/>
</dbReference>
<gene>
    <name evidence="3" type="ORF">CPter91_1970</name>
</gene>
<dbReference type="KEGG" id="cpra:CPter91_1970"/>
<evidence type="ECO:0000256" key="2">
    <source>
        <dbReference type="RuleBase" id="RU362097"/>
    </source>
</evidence>
<dbReference type="GO" id="GO:0015562">
    <property type="term" value="F:efflux transmembrane transporter activity"/>
    <property type="evidence" value="ECO:0007669"/>
    <property type="project" value="InterPro"/>
</dbReference>
<proteinExistence type="inferred from homology"/>
<dbReference type="GO" id="GO:0005886">
    <property type="term" value="C:plasma membrane"/>
    <property type="evidence" value="ECO:0007669"/>
    <property type="project" value="UniProtKB-SubCell"/>
</dbReference>
<evidence type="ECO:0000313" key="4">
    <source>
        <dbReference type="Proteomes" id="UP000074561"/>
    </source>
</evidence>
<dbReference type="SUPFAM" id="SSF56954">
    <property type="entry name" value="Outer membrane efflux proteins (OEP)"/>
    <property type="match status" value="1"/>
</dbReference>
<dbReference type="InterPro" id="IPR003423">
    <property type="entry name" value="OMP_efflux"/>
</dbReference>
<evidence type="ECO:0000256" key="1">
    <source>
        <dbReference type="ARBA" id="ARBA00007613"/>
    </source>
</evidence>
<keyword evidence="2" id="KW-1134">Transmembrane beta strand</keyword>
<protein>
    <submittedName>
        <fullName evidence="3">Efflux transporter, outer membrane factor (OMF) lipo, NodT family protein</fullName>
    </submittedName>
</protein>
<organism evidence="3 4">
    <name type="scientific">Collimonas pratensis</name>
    <dbReference type="NCBI Taxonomy" id="279113"/>
    <lineage>
        <taxon>Bacteria</taxon>
        <taxon>Pseudomonadati</taxon>
        <taxon>Pseudomonadota</taxon>
        <taxon>Betaproteobacteria</taxon>
        <taxon>Burkholderiales</taxon>
        <taxon>Oxalobacteraceae</taxon>
        <taxon>Collimonas</taxon>
    </lineage>
</organism>
<dbReference type="Gene3D" id="1.20.1600.10">
    <property type="entry name" value="Outer membrane efflux proteins (OEP)"/>
    <property type="match status" value="1"/>
</dbReference>
<dbReference type="Gene3D" id="2.20.200.10">
    <property type="entry name" value="Outer membrane efflux proteins (OEP)"/>
    <property type="match status" value="1"/>
</dbReference>
<comment type="subcellular location">
    <subcellularLocation>
        <location evidence="2">Cell membrane</location>
        <topology evidence="2">Lipid-anchor</topology>
    </subcellularLocation>
</comment>
<dbReference type="InterPro" id="IPR010131">
    <property type="entry name" value="MdtP/NodT-like"/>
</dbReference>